<sequence length="204" mass="23524">MSVTPMLPQPTEYWSYSPDLKKVENISDIKSYRRVTLLSTLGKILEKLLLERVNHHLRKNNHQHSNQYGFRTNRSTEETILDLLHKINSAENRNQHALMISLESKGKLAINTSQSPATWNQQQGCPQGSCTGSAFWNLVADEVLLQHWPQRVHLQAFADNFDFLANAGQNRKSKNWPIKHYKPSRPGLKSTNLKFYFTKLIISI</sequence>
<evidence type="ECO:0000259" key="1">
    <source>
        <dbReference type="Pfam" id="PF00078"/>
    </source>
</evidence>
<dbReference type="PANTHER" id="PTHR19446">
    <property type="entry name" value="REVERSE TRANSCRIPTASES"/>
    <property type="match status" value="1"/>
</dbReference>
<protein>
    <recommendedName>
        <fullName evidence="1">Reverse transcriptase domain-containing protein</fullName>
    </recommendedName>
</protein>
<reference evidence="2 3" key="1">
    <citation type="journal article" date="2019" name="Sci. Rep.">
        <title>Orb-weaving spider Araneus ventricosus genome elucidates the spidroin gene catalogue.</title>
        <authorList>
            <person name="Kono N."/>
            <person name="Nakamura H."/>
            <person name="Ohtoshi R."/>
            <person name="Moran D.A.P."/>
            <person name="Shinohara A."/>
            <person name="Yoshida Y."/>
            <person name="Fujiwara M."/>
            <person name="Mori M."/>
            <person name="Tomita M."/>
            <person name="Arakawa K."/>
        </authorList>
    </citation>
    <scope>NUCLEOTIDE SEQUENCE [LARGE SCALE GENOMIC DNA]</scope>
</reference>
<keyword evidence="3" id="KW-1185">Reference proteome</keyword>
<organism evidence="2 3">
    <name type="scientific">Araneus ventricosus</name>
    <name type="common">Orbweaver spider</name>
    <name type="synonym">Epeira ventricosa</name>
    <dbReference type="NCBI Taxonomy" id="182803"/>
    <lineage>
        <taxon>Eukaryota</taxon>
        <taxon>Metazoa</taxon>
        <taxon>Ecdysozoa</taxon>
        <taxon>Arthropoda</taxon>
        <taxon>Chelicerata</taxon>
        <taxon>Arachnida</taxon>
        <taxon>Araneae</taxon>
        <taxon>Araneomorphae</taxon>
        <taxon>Entelegynae</taxon>
        <taxon>Araneoidea</taxon>
        <taxon>Araneidae</taxon>
        <taxon>Araneus</taxon>
    </lineage>
</organism>
<accession>A0A4Y2P6Y0</accession>
<evidence type="ECO:0000313" key="2">
    <source>
        <dbReference type="EMBL" id="GBN46017.1"/>
    </source>
</evidence>
<proteinExistence type="predicted"/>
<gene>
    <name evidence="2" type="ORF">AVEN_54987_1</name>
</gene>
<evidence type="ECO:0000313" key="3">
    <source>
        <dbReference type="Proteomes" id="UP000499080"/>
    </source>
</evidence>
<dbReference type="EMBL" id="BGPR01212933">
    <property type="protein sequence ID" value="GBN46017.1"/>
    <property type="molecule type" value="Genomic_DNA"/>
</dbReference>
<dbReference type="Pfam" id="PF00078">
    <property type="entry name" value="RVT_1"/>
    <property type="match status" value="1"/>
</dbReference>
<name>A0A4Y2P6Y0_ARAVE</name>
<dbReference type="AlphaFoldDB" id="A0A4Y2P6Y0"/>
<comment type="caution">
    <text evidence="2">The sequence shown here is derived from an EMBL/GenBank/DDBJ whole genome shotgun (WGS) entry which is preliminary data.</text>
</comment>
<dbReference type="Proteomes" id="UP000499080">
    <property type="component" value="Unassembled WGS sequence"/>
</dbReference>
<feature type="domain" description="Reverse transcriptase" evidence="1">
    <location>
        <begin position="29"/>
        <end position="101"/>
    </location>
</feature>
<dbReference type="InterPro" id="IPR000477">
    <property type="entry name" value="RT_dom"/>
</dbReference>